<reference evidence="18 19" key="1">
    <citation type="submission" date="2018-03" db="EMBL/GenBank/DDBJ databases">
        <title>Neisseria weixii sp. nov., isolated from the intestinal contents of Tibetan Plateau pika (Ochotona curzoniae) in Yushu, Qinghai Province, China.</title>
        <authorList>
            <person name="Gui Z."/>
        </authorList>
    </citation>
    <scope>NUCLEOTIDE SEQUENCE [LARGE SCALE GENOMIC DNA]</scope>
    <source>
        <strain evidence="18 19">ATCC 51483</strain>
    </source>
</reference>
<evidence type="ECO:0000256" key="10">
    <source>
        <dbReference type="ARBA" id="ARBA00023114"/>
    </source>
</evidence>
<protein>
    <submittedName>
        <fullName evidence="18">Polysaccharide export protein Wza</fullName>
    </submittedName>
</protein>
<feature type="domain" description="Polysaccharide export protein N-terminal" evidence="16">
    <location>
        <begin position="83"/>
        <end position="172"/>
    </location>
</feature>
<evidence type="ECO:0000313" key="19">
    <source>
        <dbReference type="Proteomes" id="UP000241868"/>
    </source>
</evidence>
<evidence type="ECO:0000256" key="2">
    <source>
        <dbReference type="ARBA" id="ARBA00009450"/>
    </source>
</evidence>
<dbReference type="InterPro" id="IPR049712">
    <property type="entry name" value="Poly_export"/>
</dbReference>
<dbReference type="AlphaFoldDB" id="A0A2P7TXV0"/>
<evidence type="ECO:0000256" key="5">
    <source>
        <dbReference type="ARBA" id="ARBA00022597"/>
    </source>
</evidence>
<accession>A0A2P7TXV0</accession>
<comment type="subcellular location">
    <subcellularLocation>
        <location evidence="1">Cell outer membrane</location>
        <topology evidence="1">Multi-pass membrane protein</topology>
    </subcellularLocation>
</comment>
<dbReference type="Pfam" id="PF02563">
    <property type="entry name" value="Poly_export"/>
    <property type="match status" value="1"/>
</dbReference>
<dbReference type="InterPro" id="IPR003715">
    <property type="entry name" value="Poly_export_N"/>
</dbReference>
<evidence type="ECO:0000256" key="13">
    <source>
        <dbReference type="ARBA" id="ARBA00023237"/>
    </source>
</evidence>
<evidence type="ECO:0000256" key="1">
    <source>
        <dbReference type="ARBA" id="ARBA00004571"/>
    </source>
</evidence>
<feature type="chain" id="PRO_5015129305" evidence="15">
    <location>
        <begin position="23"/>
        <end position="378"/>
    </location>
</feature>
<evidence type="ECO:0000256" key="6">
    <source>
        <dbReference type="ARBA" id="ARBA00022692"/>
    </source>
</evidence>
<evidence type="ECO:0000256" key="11">
    <source>
        <dbReference type="ARBA" id="ARBA00023136"/>
    </source>
</evidence>
<comment type="caution">
    <text evidence="18">The sequence shown here is derived from an EMBL/GenBank/DDBJ whole genome shotgun (WGS) entry which is preliminary data.</text>
</comment>
<dbReference type="Gene3D" id="3.30.1950.10">
    <property type="entry name" value="wza like domain"/>
    <property type="match status" value="1"/>
</dbReference>
<dbReference type="PANTHER" id="PTHR33619:SF3">
    <property type="entry name" value="POLYSACCHARIDE EXPORT PROTEIN GFCE-RELATED"/>
    <property type="match status" value="1"/>
</dbReference>
<proteinExistence type="inferred from homology"/>
<gene>
    <name evidence="18" type="ORF">C7N83_11480</name>
</gene>
<evidence type="ECO:0000256" key="8">
    <source>
        <dbReference type="ARBA" id="ARBA00023047"/>
    </source>
</evidence>
<keyword evidence="13" id="KW-0998">Cell outer membrane</keyword>
<evidence type="ECO:0000256" key="7">
    <source>
        <dbReference type="ARBA" id="ARBA00022729"/>
    </source>
</evidence>
<evidence type="ECO:0000256" key="4">
    <source>
        <dbReference type="ARBA" id="ARBA00022452"/>
    </source>
</evidence>
<dbReference type="GO" id="GO:0046930">
    <property type="term" value="C:pore complex"/>
    <property type="evidence" value="ECO:0007669"/>
    <property type="project" value="UniProtKB-KW"/>
</dbReference>
<evidence type="ECO:0000259" key="16">
    <source>
        <dbReference type="Pfam" id="PF02563"/>
    </source>
</evidence>
<keyword evidence="8" id="KW-0625">Polysaccharide transport</keyword>
<feature type="domain" description="SLBB" evidence="17">
    <location>
        <begin position="262"/>
        <end position="347"/>
    </location>
</feature>
<keyword evidence="19" id="KW-1185">Reference proteome</keyword>
<dbReference type="GO" id="GO:0009279">
    <property type="term" value="C:cell outer membrane"/>
    <property type="evidence" value="ECO:0007669"/>
    <property type="project" value="UniProtKB-SubCell"/>
</dbReference>
<evidence type="ECO:0000256" key="15">
    <source>
        <dbReference type="SAM" id="SignalP"/>
    </source>
</evidence>
<keyword evidence="9" id="KW-0406">Ion transport</keyword>
<evidence type="ECO:0000256" key="12">
    <source>
        <dbReference type="ARBA" id="ARBA00023139"/>
    </source>
</evidence>
<keyword evidence="5" id="KW-0762">Sugar transport</keyword>
<dbReference type="PANTHER" id="PTHR33619">
    <property type="entry name" value="POLYSACCHARIDE EXPORT PROTEIN GFCE-RELATED"/>
    <property type="match status" value="1"/>
</dbReference>
<keyword evidence="12" id="KW-0564">Palmitate</keyword>
<dbReference type="Proteomes" id="UP000241868">
    <property type="component" value="Unassembled WGS sequence"/>
</dbReference>
<keyword evidence="11" id="KW-0472">Membrane</keyword>
<dbReference type="OrthoDB" id="9815244at2"/>
<keyword evidence="6" id="KW-0812">Transmembrane</keyword>
<name>A0A2P7TXV0_9NEIS</name>
<dbReference type="EMBL" id="PXYY01000094">
    <property type="protein sequence ID" value="PSJ79557.1"/>
    <property type="molecule type" value="Genomic_DNA"/>
</dbReference>
<dbReference type="Pfam" id="PF22461">
    <property type="entry name" value="SLBB_2"/>
    <property type="match status" value="2"/>
</dbReference>
<keyword evidence="10" id="KW-0626">Porin</keyword>
<dbReference type="GO" id="GO:0015288">
    <property type="term" value="F:porin activity"/>
    <property type="evidence" value="ECO:0007669"/>
    <property type="project" value="UniProtKB-KW"/>
</dbReference>
<evidence type="ECO:0000256" key="3">
    <source>
        <dbReference type="ARBA" id="ARBA00022448"/>
    </source>
</evidence>
<dbReference type="GO" id="GO:0006811">
    <property type="term" value="P:monoatomic ion transport"/>
    <property type="evidence" value="ECO:0007669"/>
    <property type="project" value="UniProtKB-KW"/>
</dbReference>
<keyword evidence="4" id="KW-1134">Transmembrane beta strand</keyword>
<feature type="domain" description="SLBB" evidence="17">
    <location>
        <begin position="177"/>
        <end position="255"/>
    </location>
</feature>
<dbReference type="RefSeq" id="WP_106742802.1">
    <property type="nucleotide sequence ID" value="NZ_PXYY01000094.1"/>
</dbReference>
<dbReference type="InterPro" id="IPR054765">
    <property type="entry name" value="SLBB_dom"/>
</dbReference>
<keyword evidence="14" id="KW-0449">Lipoprotein</keyword>
<dbReference type="Gene3D" id="3.10.560.10">
    <property type="entry name" value="Outer membrane lipoprotein wza domain like"/>
    <property type="match status" value="2"/>
</dbReference>
<sequence length="378" mass="41681">MKKLTLISLSFLIFAGGCSSTAIIPGSVLKTKNKTIIYSENETATDTNLDDRVAVFPITPNLIERMREPVITAQTNHTLAQQKSNYQYRVGNGDVLNIMVWAHADLNSPVQQSNPQSHQVSRGAWVDERGYISYPLIGSIHAKGKTINELQNILTSRLRRYLKNPQVVINVTEFRSQRVSVAGAVTQAGQLPITNIPMTILDAINQTGGVASNADTQNIKWTHNGIDRTISLQNMLQYGDMSQNHMLSNGDIIYVPNNSNSKVYVMGEVGRQTSLAIGNHGLNLTQVLGEVGGMNQNYADATGVFVIRRAPNDLEKPIHVYQLNLRDATAYAVGSEFKLRAEDVIYVTAAPIARWNRMVSLITNSISSITALDRAFRN</sequence>
<evidence type="ECO:0000256" key="14">
    <source>
        <dbReference type="ARBA" id="ARBA00023288"/>
    </source>
</evidence>
<evidence type="ECO:0000256" key="9">
    <source>
        <dbReference type="ARBA" id="ARBA00023065"/>
    </source>
</evidence>
<dbReference type="GO" id="GO:0015159">
    <property type="term" value="F:polysaccharide transmembrane transporter activity"/>
    <property type="evidence" value="ECO:0007669"/>
    <property type="project" value="InterPro"/>
</dbReference>
<comment type="similarity">
    <text evidence="2">Belongs to the BexD/CtrA/VexA family.</text>
</comment>
<dbReference type="PROSITE" id="PS51257">
    <property type="entry name" value="PROKAR_LIPOPROTEIN"/>
    <property type="match status" value="1"/>
</dbReference>
<keyword evidence="7 15" id="KW-0732">Signal</keyword>
<evidence type="ECO:0000259" key="17">
    <source>
        <dbReference type="Pfam" id="PF22461"/>
    </source>
</evidence>
<evidence type="ECO:0000313" key="18">
    <source>
        <dbReference type="EMBL" id="PSJ79557.1"/>
    </source>
</evidence>
<keyword evidence="3" id="KW-0813">Transport</keyword>
<organism evidence="18 19">
    <name type="scientific">Neisseria iguanae</name>
    <dbReference type="NCBI Taxonomy" id="90242"/>
    <lineage>
        <taxon>Bacteria</taxon>
        <taxon>Pseudomonadati</taxon>
        <taxon>Pseudomonadota</taxon>
        <taxon>Betaproteobacteria</taxon>
        <taxon>Neisseriales</taxon>
        <taxon>Neisseriaceae</taxon>
        <taxon>Neisseria</taxon>
    </lineage>
</organism>
<feature type="signal peptide" evidence="15">
    <location>
        <begin position="1"/>
        <end position="22"/>
    </location>
</feature>
<dbReference type="NCBIfam" id="NF011658">
    <property type="entry name" value="PRK15078.1"/>
    <property type="match status" value="1"/>
</dbReference>